<dbReference type="SUPFAM" id="SSF46689">
    <property type="entry name" value="Homeodomain-like"/>
    <property type="match status" value="1"/>
</dbReference>
<dbReference type="SUPFAM" id="SSF53098">
    <property type="entry name" value="Ribonuclease H-like"/>
    <property type="match status" value="1"/>
</dbReference>
<feature type="coiled-coil region" evidence="2">
    <location>
        <begin position="103"/>
        <end position="130"/>
    </location>
</feature>
<evidence type="ECO:0000313" key="6">
    <source>
        <dbReference type="Proteomes" id="UP001595817"/>
    </source>
</evidence>
<name>A0ABV8X485_9LACT</name>
<organism evidence="4 6">
    <name type="scientific">Chungangia koreensis</name>
    <dbReference type="NCBI Taxonomy" id="752657"/>
    <lineage>
        <taxon>Bacteria</taxon>
        <taxon>Bacillati</taxon>
        <taxon>Bacillota</taxon>
        <taxon>Bacilli</taxon>
        <taxon>Lactobacillales</taxon>
        <taxon>Chungangia</taxon>
    </lineage>
</organism>
<dbReference type="Pfam" id="PF00665">
    <property type="entry name" value="rve"/>
    <property type="match status" value="1"/>
</dbReference>
<comment type="function">
    <text evidence="1">Involved in the transposition of the insertion sequence.</text>
</comment>
<keyword evidence="6" id="KW-1185">Reference proteome</keyword>
<reference evidence="4" key="3">
    <citation type="submission" date="2024-09" db="EMBL/GenBank/DDBJ databases">
        <authorList>
            <person name="Sun Q."/>
            <person name="Mori K."/>
        </authorList>
    </citation>
    <scope>NUCLEOTIDE SEQUENCE</scope>
    <source>
        <strain evidence="4">CCUG 59778</strain>
    </source>
</reference>
<dbReference type="Gene3D" id="3.30.420.10">
    <property type="entry name" value="Ribonuclease H-like superfamily/Ribonuclease H"/>
    <property type="match status" value="1"/>
</dbReference>
<reference evidence="6" key="2">
    <citation type="journal article" date="2019" name="Int. J. Syst. Evol. Microbiol.">
        <title>The Global Catalogue of Microorganisms (GCM) 10K type strain sequencing project: providing services to taxonomists for standard genome sequencing and annotation.</title>
        <authorList>
            <consortium name="The Broad Institute Genomics Platform"/>
            <consortium name="The Broad Institute Genome Sequencing Center for Infectious Disease"/>
            <person name="Wu L."/>
            <person name="Ma J."/>
        </authorList>
    </citation>
    <scope>NUCLEOTIDE SEQUENCE [LARGE SCALE GENOMIC DNA]</scope>
    <source>
        <strain evidence="6">CCUG 59778</strain>
    </source>
</reference>
<comment type="caution">
    <text evidence="4">The sequence shown here is derived from an EMBL/GenBank/DDBJ whole genome shotgun (WGS) entry which is preliminary data.</text>
</comment>
<dbReference type="InterPro" id="IPR012337">
    <property type="entry name" value="RNaseH-like_sf"/>
</dbReference>
<dbReference type="InterPro" id="IPR050900">
    <property type="entry name" value="Transposase_IS3/IS150/IS904"/>
</dbReference>
<accession>A0ABV8X485</accession>
<dbReference type="Pfam" id="PF13276">
    <property type="entry name" value="HTH_21"/>
    <property type="match status" value="1"/>
</dbReference>
<dbReference type="PANTHER" id="PTHR46889:SF5">
    <property type="entry name" value="INTEGRASE PROTEIN"/>
    <property type="match status" value="1"/>
</dbReference>
<proteinExistence type="predicted"/>
<dbReference type="InterPro" id="IPR025948">
    <property type="entry name" value="HTH-like_dom"/>
</dbReference>
<keyword evidence="2" id="KW-0175">Coiled coil</keyword>
<dbReference type="InterPro" id="IPR001584">
    <property type="entry name" value="Integrase_cat-core"/>
</dbReference>
<dbReference type="EMBL" id="JBHSEC010000016">
    <property type="protein sequence ID" value="MFC4410576.1"/>
    <property type="molecule type" value="Genomic_DNA"/>
</dbReference>
<evidence type="ECO:0000259" key="3">
    <source>
        <dbReference type="PROSITE" id="PS50994"/>
    </source>
</evidence>
<dbReference type="EMBL" id="JBHSEC010000019">
    <property type="protein sequence ID" value="MFC4411027.1"/>
    <property type="molecule type" value="Genomic_DNA"/>
</dbReference>
<evidence type="ECO:0000256" key="2">
    <source>
        <dbReference type="SAM" id="Coils"/>
    </source>
</evidence>
<sequence>MSKRIFNESQQRILERNEAVQAVTDRSISFTPEFKIKAVNEYKQGKSPSDIFINQGLTLDLIGPKKPKECLSRWRSTYAVYGEEGFYIERRGKGSTGRPPVKNQSAEKRLEKAEARIKYLEAELELFKKARGTRKAGEEETLKPYEKYQLINEIIRKYNLQYMTAYLCTVTEVSRSGYYAWLKQSDNRSVKEESDFLDYLLLKQIYDAKRGKAGYRVLRMILENDYGVIMNPKKIRRLTNKFGMSAKIRRMNPYRKLAKATQEHRTVSNHLNREFKQEEPQKVFLTDITYLHYRNGQTAYLSCVKDLATREIVSFDLSRSLSMEIVYRTLARLKESLNGNIHPEAILHSDQGFHYTHPEYRNRVRKMELTQSMSRKGNCLDNAPMESFFGHLKDELDYRQAEDFETLYKLVAEYIEEYNTQRYQWDLKKMTPVQYRSHLLAA</sequence>
<evidence type="ECO:0000313" key="5">
    <source>
        <dbReference type="EMBL" id="MFC4411027.1"/>
    </source>
</evidence>
<gene>
    <name evidence="4" type="ORF">ACFOZY_09115</name>
    <name evidence="5" type="ORF">ACFOZY_11410</name>
</gene>
<dbReference type="InterPro" id="IPR048020">
    <property type="entry name" value="Transpos_IS3"/>
</dbReference>
<dbReference type="RefSeq" id="WP_378154576.1">
    <property type="nucleotide sequence ID" value="NZ_JBHSEC010000016.1"/>
</dbReference>
<feature type="domain" description="Integrase catalytic" evidence="3">
    <location>
        <begin position="276"/>
        <end position="440"/>
    </location>
</feature>
<protein>
    <submittedName>
        <fullName evidence="4">IS3 family transposase</fullName>
    </submittedName>
</protein>
<dbReference type="InterPro" id="IPR009057">
    <property type="entry name" value="Homeodomain-like_sf"/>
</dbReference>
<dbReference type="NCBIfam" id="NF033516">
    <property type="entry name" value="transpos_IS3"/>
    <property type="match status" value="1"/>
</dbReference>
<dbReference type="Pfam" id="PF13333">
    <property type="entry name" value="rve_2"/>
    <property type="match status" value="1"/>
</dbReference>
<dbReference type="Proteomes" id="UP001595817">
    <property type="component" value="Unassembled WGS sequence"/>
</dbReference>
<dbReference type="InterPro" id="IPR036397">
    <property type="entry name" value="RNaseH_sf"/>
</dbReference>
<evidence type="ECO:0000256" key="1">
    <source>
        <dbReference type="ARBA" id="ARBA00002286"/>
    </source>
</evidence>
<dbReference type="PROSITE" id="PS50994">
    <property type="entry name" value="INTEGRASE"/>
    <property type="match status" value="1"/>
</dbReference>
<reference evidence="4" key="1">
    <citation type="journal article" date="2014" name="Int. J. Syst. Evol. Microbiol.">
        <title>Complete genome of a new Firmicutes species belonging to the dominant human colonic microbiota ('Ruminococcus bicirculans') reveals two chromosomes and a selective capacity to utilize plant glucans.</title>
        <authorList>
            <consortium name="NISC Comparative Sequencing Program"/>
            <person name="Wegmann U."/>
            <person name="Louis P."/>
            <person name="Goesmann A."/>
            <person name="Henrissat B."/>
            <person name="Duncan S.H."/>
            <person name="Flint H.J."/>
        </authorList>
    </citation>
    <scope>NUCLEOTIDE SEQUENCE</scope>
    <source>
        <strain evidence="4">CCUG 59778</strain>
    </source>
</reference>
<evidence type="ECO:0000313" key="4">
    <source>
        <dbReference type="EMBL" id="MFC4410576.1"/>
    </source>
</evidence>
<dbReference type="PANTHER" id="PTHR46889">
    <property type="entry name" value="TRANSPOSASE INSF FOR INSERTION SEQUENCE IS3B-RELATED"/>
    <property type="match status" value="1"/>
</dbReference>